<name>A0ABY9I021_9ACTN</name>
<protein>
    <submittedName>
        <fullName evidence="1">Uncharacterized protein</fullName>
    </submittedName>
</protein>
<accession>A0ABY9I021</accession>
<proteinExistence type="predicted"/>
<dbReference type="Proteomes" id="UP001229952">
    <property type="component" value="Chromosome"/>
</dbReference>
<evidence type="ECO:0000313" key="2">
    <source>
        <dbReference type="Proteomes" id="UP001229952"/>
    </source>
</evidence>
<organism evidence="1 2">
    <name type="scientific">Streptomyces laculatispora</name>
    <dbReference type="NCBI Taxonomy" id="887464"/>
    <lineage>
        <taxon>Bacteria</taxon>
        <taxon>Bacillati</taxon>
        <taxon>Actinomycetota</taxon>
        <taxon>Actinomycetes</taxon>
        <taxon>Kitasatosporales</taxon>
        <taxon>Streptomycetaceae</taxon>
        <taxon>Streptomyces</taxon>
    </lineage>
</organism>
<dbReference type="EMBL" id="CP120992">
    <property type="protein sequence ID" value="WLQ40187.1"/>
    <property type="molecule type" value="Genomic_DNA"/>
</dbReference>
<sequence>MAGAGTEVYVGRDGDGTIRVAAGPFAGADFTQAVLDVSGAVLLWPVLAGPATLPVAEVYDVGRTQQWLWAVYGERVAAAVHACAAAGGPASVRVTACLTDLAGAAARLGFGHWAARWWPTSYTDGIAELEADVLGLELAALTHRCQQLFDDFGDQPDDCAAELIEEHRAALDPLTEWWRSAAQPAGAARHLESVLRMVDDAADAAGLDRPELRRLRAALGQRSPAGTPADPGALFARQDGYALAAGVPPTAGSRVIARGPGTNDWRRYPPGFVDAAEDAVSWTARALGAQRQIEVEAVAHNAAPAAGPALVAEVQVNGGGPHRVPLARRDDLWAGRATLDLAPDPAPALALPVTPMPPLVEVGVLLPGFDPGPSLGGRADRDAIRALARRRLADTVRPQAFDTFAGPFLAEIVAAAATSEDY</sequence>
<dbReference type="RefSeq" id="WP_306086640.1">
    <property type="nucleotide sequence ID" value="NZ_CP120992.1"/>
</dbReference>
<keyword evidence="2" id="KW-1185">Reference proteome</keyword>
<evidence type="ECO:0000313" key="1">
    <source>
        <dbReference type="EMBL" id="WLQ40187.1"/>
    </source>
</evidence>
<reference evidence="1 2" key="1">
    <citation type="submission" date="2023-03" db="EMBL/GenBank/DDBJ databases">
        <title>Isolation and description of six Streptomyces strains from soil environments, able to metabolize different microbial glucans.</title>
        <authorList>
            <person name="Widen T."/>
            <person name="Larsbrink J."/>
        </authorList>
    </citation>
    <scope>NUCLEOTIDE SEQUENCE [LARGE SCALE GENOMIC DNA]</scope>
    <source>
        <strain evidence="1 2">Mut2</strain>
    </source>
</reference>
<gene>
    <name evidence="1" type="ORF">P8A22_09330</name>
</gene>